<evidence type="ECO:0000313" key="3">
    <source>
        <dbReference type="EMBL" id="MEQ3552670.1"/>
    </source>
</evidence>
<dbReference type="InterPro" id="IPR045851">
    <property type="entry name" value="AMP-bd_C_sf"/>
</dbReference>
<name>A0ABV1KDY4_9PSEU</name>
<dbReference type="Proteomes" id="UP001494902">
    <property type="component" value="Unassembled WGS sequence"/>
</dbReference>
<feature type="domain" description="AMP-binding enzyme C-terminal" evidence="2">
    <location>
        <begin position="427"/>
        <end position="503"/>
    </location>
</feature>
<dbReference type="EMBL" id="JBEDNQ010000008">
    <property type="protein sequence ID" value="MEQ3552670.1"/>
    <property type="molecule type" value="Genomic_DNA"/>
</dbReference>
<organism evidence="3 4">
    <name type="scientific">Pseudonocardia nematodicida</name>
    <dbReference type="NCBI Taxonomy" id="1206997"/>
    <lineage>
        <taxon>Bacteria</taxon>
        <taxon>Bacillati</taxon>
        <taxon>Actinomycetota</taxon>
        <taxon>Actinomycetes</taxon>
        <taxon>Pseudonocardiales</taxon>
        <taxon>Pseudonocardiaceae</taxon>
        <taxon>Pseudonocardia</taxon>
    </lineage>
</organism>
<dbReference type="RefSeq" id="WP_349299742.1">
    <property type="nucleotide sequence ID" value="NZ_JBEDNQ010000008.1"/>
</dbReference>
<dbReference type="PANTHER" id="PTHR43767:SF1">
    <property type="entry name" value="NONRIBOSOMAL PEPTIDE SYNTHASE PES1 (EUROFUNG)-RELATED"/>
    <property type="match status" value="1"/>
</dbReference>
<dbReference type="Gene3D" id="3.30.300.30">
    <property type="match status" value="1"/>
</dbReference>
<proteinExistence type="predicted"/>
<accession>A0ABV1KDY4</accession>
<feature type="domain" description="AMP-dependent synthetase/ligase" evidence="1">
    <location>
        <begin position="16"/>
        <end position="366"/>
    </location>
</feature>
<dbReference type="InterPro" id="IPR020845">
    <property type="entry name" value="AMP-binding_CS"/>
</dbReference>
<dbReference type="PROSITE" id="PS00455">
    <property type="entry name" value="AMP_BINDING"/>
    <property type="match status" value="1"/>
</dbReference>
<dbReference type="InterPro" id="IPR000873">
    <property type="entry name" value="AMP-dep_synth/lig_dom"/>
</dbReference>
<dbReference type="SUPFAM" id="SSF56801">
    <property type="entry name" value="Acetyl-CoA synthetase-like"/>
    <property type="match status" value="1"/>
</dbReference>
<sequence>MTGIPPLHERTLGAAFDRVLAVRPDDEAQADEAGRYTFAQVHDRSLLLAGGTSRLGVGRGDPLAFMLDNHLDAVHLWFGLNLTGAIEVPINTAYKGAFLTHILNDSGVRVLVLEERYCERVARVLPDLLHLDTVVVRGGDGAALTTSRLRVLRFEELSAGAPAPRVDVRPDEVMAYMYTSGTTGLSKGVEVTQAHGYTYGSREDSARPHDRDRILVVLPTFHFAAQGFGIYQALVAQAFVYVAPGFSVRGFWPLVRRERITVATMLGAISELLQQQAPRPDDADNPLELAIMAPLASDLDSFRTRFGVEVVAVYGMTETGCVMVSEPDEVVPGEAGRARGNYDLRLVDNAGQDVPDGTTGELLVRPHVPHTVMVAYHNLPEKTAETLRAGWVHTGDAFIRATNGHYRFVDRIKDALRRRGENISSFEVEAAINQFPDVYESAVVGVPSPEFNEDEVKAVIVLRAGAIPDPVGLTQFLVDRLPYFMVPRFLQFIPELPKTPTMKVQKNQLRDIGAEAAVWDREAAGITVTRHS</sequence>
<dbReference type="PANTHER" id="PTHR43767">
    <property type="entry name" value="LONG-CHAIN-FATTY-ACID--COA LIGASE"/>
    <property type="match status" value="1"/>
</dbReference>
<dbReference type="InterPro" id="IPR025110">
    <property type="entry name" value="AMP-bd_C"/>
</dbReference>
<evidence type="ECO:0000259" key="1">
    <source>
        <dbReference type="Pfam" id="PF00501"/>
    </source>
</evidence>
<dbReference type="InterPro" id="IPR042099">
    <property type="entry name" value="ANL_N_sf"/>
</dbReference>
<dbReference type="InterPro" id="IPR050237">
    <property type="entry name" value="ATP-dep_AMP-bd_enzyme"/>
</dbReference>
<dbReference type="Pfam" id="PF13193">
    <property type="entry name" value="AMP-binding_C"/>
    <property type="match status" value="1"/>
</dbReference>
<comment type="caution">
    <text evidence="3">The sequence shown here is derived from an EMBL/GenBank/DDBJ whole genome shotgun (WGS) entry which is preliminary data.</text>
</comment>
<reference evidence="3 4" key="1">
    <citation type="submission" date="2024-03" db="EMBL/GenBank/DDBJ databases">
        <title>Draft genome sequence of Pseudonocardia nematodicida JCM 31783.</title>
        <authorList>
            <person name="Butdee W."/>
            <person name="Duangmal K."/>
        </authorList>
    </citation>
    <scope>NUCLEOTIDE SEQUENCE [LARGE SCALE GENOMIC DNA]</scope>
    <source>
        <strain evidence="3 4">JCM 31783</strain>
    </source>
</reference>
<gene>
    <name evidence="3" type="ORF">WIS52_19535</name>
</gene>
<dbReference type="Pfam" id="PF00501">
    <property type="entry name" value="AMP-binding"/>
    <property type="match status" value="1"/>
</dbReference>
<keyword evidence="4" id="KW-1185">Reference proteome</keyword>
<evidence type="ECO:0000259" key="2">
    <source>
        <dbReference type="Pfam" id="PF13193"/>
    </source>
</evidence>
<dbReference type="Gene3D" id="3.40.50.12780">
    <property type="entry name" value="N-terminal domain of ligase-like"/>
    <property type="match status" value="1"/>
</dbReference>
<protein>
    <submittedName>
        <fullName evidence="3">AMP-binding protein</fullName>
    </submittedName>
</protein>
<evidence type="ECO:0000313" key="4">
    <source>
        <dbReference type="Proteomes" id="UP001494902"/>
    </source>
</evidence>